<dbReference type="AlphaFoldDB" id="A0A645H5Y0"/>
<dbReference type="EMBL" id="VSSQ01087467">
    <property type="protein sequence ID" value="MPN34431.1"/>
    <property type="molecule type" value="Genomic_DNA"/>
</dbReference>
<gene>
    <name evidence="1" type="ORF">SDC9_181924</name>
</gene>
<accession>A0A645H5Y0</accession>
<proteinExistence type="predicted"/>
<protein>
    <submittedName>
        <fullName evidence="1">Uncharacterized protein</fullName>
    </submittedName>
</protein>
<reference evidence="1" key="1">
    <citation type="submission" date="2019-08" db="EMBL/GenBank/DDBJ databases">
        <authorList>
            <person name="Kucharzyk K."/>
            <person name="Murdoch R.W."/>
            <person name="Higgins S."/>
            <person name="Loffler F."/>
        </authorList>
    </citation>
    <scope>NUCLEOTIDE SEQUENCE</scope>
</reference>
<sequence length="119" mass="13361">MNAGRSDADERVADADVLAIHDTALVRKPNTETCQVIFINRIKTRHLGGFTANECTTRLYTPFCYTGYNFCHAFGLILAYGKIVQEEQRLGTRTSHIIGAHGDTVNPYGIVFVHQKRDF</sequence>
<name>A0A645H5Y0_9ZZZZ</name>
<evidence type="ECO:0000313" key="1">
    <source>
        <dbReference type="EMBL" id="MPN34431.1"/>
    </source>
</evidence>
<organism evidence="1">
    <name type="scientific">bioreactor metagenome</name>
    <dbReference type="NCBI Taxonomy" id="1076179"/>
    <lineage>
        <taxon>unclassified sequences</taxon>
        <taxon>metagenomes</taxon>
        <taxon>ecological metagenomes</taxon>
    </lineage>
</organism>
<comment type="caution">
    <text evidence="1">The sequence shown here is derived from an EMBL/GenBank/DDBJ whole genome shotgun (WGS) entry which is preliminary data.</text>
</comment>